<dbReference type="GeneID" id="69015138"/>
<dbReference type="InterPro" id="IPR052780">
    <property type="entry name" value="AAA_Catabolism_Regulators"/>
</dbReference>
<evidence type="ECO:0000256" key="1">
    <source>
        <dbReference type="SAM" id="MobiDB-lite"/>
    </source>
</evidence>
<organism evidence="2 3">
    <name type="scientific">Colletotrichum gloeosporioides</name>
    <name type="common">Anthracnose fungus</name>
    <name type="synonym">Glomerella cingulata</name>
    <dbReference type="NCBI Taxonomy" id="474922"/>
    <lineage>
        <taxon>Eukaryota</taxon>
        <taxon>Fungi</taxon>
        <taxon>Dikarya</taxon>
        <taxon>Ascomycota</taxon>
        <taxon>Pezizomycotina</taxon>
        <taxon>Sordariomycetes</taxon>
        <taxon>Hypocreomycetidae</taxon>
        <taxon>Glomerellales</taxon>
        <taxon>Glomerellaceae</taxon>
        <taxon>Colletotrichum</taxon>
        <taxon>Colletotrichum gloeosporioides species complex</taxon>
    </lineage>
</organism>
<reference evidence="2" key="1">
    <citation type="journal article" date="2020" name="Phytopathology">
        <title>Genome sequence and comparative analysis of Colletotrichum gloeosporioides isolated from Liriodendron leaves.</title>
        <authorList>
            <person name="Fu F.F."/>
            <person name="Hao Z."/>
            <person name="Wang P."/>
            <person name="Lu Y."/>
            <person name="Xue L.J."/>
            <person name="Wei G."/>
            <person name="Tian Y."/>
            <person name="Baishi H."/>
            <person name="Xu H."/>
            <person name="Shi J."/>
            <person name="Cheng T."/>
            <person name="Wang G."/>
            <person name="Yi Y."/>
            <person name="Chen J."/>
        </authorList>
    </citation>
    <scope>NUCLEOTIDE SEQUENCE</scope>
    <source>
        <strain evidence="2">Lc1</strain>
    </source>
</reference>
<dbReference type="RefSeq" id="XP_045257103.1">
    <property type="nucleotide sequence ID" value="XM_045407970.1"/>
</dbReference>
<evidence type="ECO:0000313" key="2">
    <source>
        <dbReference type="EMBL" id="KAF3797943.1"/>
    </source>
</evidence>
<dbReference type="GO" id="GO:0005634">
    <property type="term" value="C:nucleus"/>
    <property type="evidence" value="ECO:0007669"/>
    <property type="project" value="TreeGrafter"/>
</dbReference>
<keyword evidence="3" id="KW-1185">Reference proteome</keyword>
<dbReference type="CDD" id="cd12148">
    <property type="entry name" value="fungal_TF_MHR"/>
    <property type="match status" value="1"/>
</dbReference>
<dbReference type="GO" id="GO:0045944">
    <property type="term" value="P:positive regulation of transcription by RNA polymerase II"/>
    <property type="evidence" value="ECO:0007669"/>
    <property type="project" value="TreeGrafter"/>
</dbReference>
<evidence type="ECO:0000313" key="3">
    <source>
        <dbReference type="Proteomes" id="UP000613401"/>
    </source>
</evidence>
<dbReference type="GO" id="GO:0000981">
    <property type="term" value="F:DNA-binding transcription factor activity, RNA polymerase II-specific"/>
    <property type="evidence" value="ECO:0007669"/>
    <property type="project" value="TreeGrafter"/>
</dbReference>
<dbReference type="GO" id="GO:0009074">
    <property type="term" value="P:aromatic amino acid family catabolic process"/>
    <property type="evidence" value="ECO:0007669"/>
    <property type="project" value="TreeGrafter"/>
</dbReference>
<dbReference type="PANTHER" id="PTHR31644:SF2">
    <property type="entry name" value="TRANSCRIPTIONAL ACTIVATOR ARO80-RELATED"/>
    <property type="match status" value="1"/>
</dbReference>
<name>A0A8H4FCW8_COLGL</name>
<reference evidence="2" key="2">
    <citation type="submission" date="2020-03" db="EMBL/GenBank/DDBJ databases">
        <authorList>
            <person name="Fu F.-F."/>
            <person name="Chen J."/>
        </authorList>
    </citation>
    <scope>NUCLEOTIDE SEQUENCE</scope>
    <source>
        <strain evidence="2">Lc1</strain>
    </source>
</reference>
<sequence>MKNGGSQGASEVVSEPTVNGVANDSWQVPDADTSSGESENSESMFEVLRPGGVGLDNDSEQREDGVTGDLNGTLMRTLVSNGNDALKLLFQAALENKHGNSPAELSTINTAPQTVIDLSTPKKAPSVAAKASELPVPSSKTLKMWNAFRFTKMGWFSSEEAVTYMDLFFKHLAPLSLVSRNFNPSHDAHYNLITQEPLLCCVILLISSRYHVLPGTGGIARSTLIHQRLWEHCQHLILRIIFGQEKRSKAKTRTIGSIQALLLMVEWHSRAIYFPPGADGWDSSMLLTEDDPRDTEHSNRADKTDEINVKWFQDIVAPAKTSDRMSWMLLGCAQSLSLELGLFNMSGPEHATTTPTDSRLHPESLYQLLYILVEQHSNRLGCASMIPAEFTPVLSQQYRLGDDSSILSSWLDLTNLSRTVNDVLFPSPMATRELLRNGRYTTIVRRFRHQLRTWRYTYIEPASKFAVPLLISTLPGLTICNSDLPAHYQEELLIEYNYTRIFMNSLGIQGVIDRALGDVRPASAQANAAIFNMPVNAVESEFIKEVIDGSCETLTSMNRLYEAGTLRFCPVRIFLRAITASILLLKALSLGTRITELQASLAVLETSINVLKAGTLDDMHIASRYGSLLEAYVTRFRQGMGPPTNPRDLSSFPSFVEWNDGEVGALSGATTNDLCFPPGDWLSLPLDRSLAPFGPWGSSSDILDPEDHAWDILWSLPSVP</sequence>
<gene>
    <name evidence="2" type="ORF">GCG54_00007997</name>
</gene>
<dbReference type="EMBL" id="WVTB01000104">
    <property type="protein sequence ID" value="KAF3797943.1"/>
    <property type="molecule type" value="Genomic_DNA"/>
</dbReference>
<protein>
    <recommendedName>
        <fullName evidence="4">Transcription factor domain-containing protein</fullName>
    </recommendedName>
</protein>
<dbReference type="PANTHER" id="PTHR31644">
    <property type="entry name" value="TRANSCRIPTIONAL ACTIVATOR ARO80-RELATED"/>
    <property type="match status" value="1"/>
</dbReference>
<evidence type="ECO:0008006" key="4">
    <source>
        <dbReference type="Google" id="ProtNLM"/>
    </source>
</evidence>
<dbReference type="AlphaFoldDB" id="A0A8H4FCW8"/>
<feature type="region of interest" description="Disordered" evidence="1">
    <location>
        <begin position="1"/>
        <end position="44"/>
    </location>
</feature>
<feature type="compositionally biased region" description="Polar residues" evidence="1">
    <location>
        <begin position="16"/>
        <end position="43"/>
    </location>
</feature>
<proteinExistence type="predicted"/>
<dbReference type="Proteomes" id="UP000613401">
    <property type="component" value="Unassembled WGS sequence"/>
</dbReference>
<accession>A0A8H4FCW8</accession>
<comment type="caution">
    <text evidence="2">The sequence shown here is derived from an EMBL/GenBank/DDBJ whole genome shotgun (WGS) entry which is preliminary data.</text>
</comment>